<evidence type="ECO:0000256" key="5">
    <source>
        <dbReference type="ARBA" id="ARBA00022737"/>
    </source>
</evidence>
<evidence type="ECO:0000259" key="12">
    <source>
        <dbReference type="PROSITE" id="PS50853"/>
    </source>
</evidence>
<sequence length="746" mass="82967">MMHCIATGCLALTVGVALIAALPPPPPTLLDCEFLEHSNATCWWDHGPDSAIPGISYILQINETLEPNGEVYKVRSCETVVDHCSVNITTVTAYYCIAVTMRGAHGEAASAHRCLHGLEIVRLYPPELSQLCPVAGRPPCLQLQWSLPPHFALSPREVAEGHLRYQVWYLSENQTRPQVLEQDLRRTEYAQVTERPLFLSTKHTVELCIFSAFTRYAVQIRYRYHRSLHWSDWSSALEARTAEGAPSVAPHIWMQVDPPDPGGSRTVILLWKPLPSSLANGNVLGYNTSCGCEDTPTQTRDRGCGAVSPNSTSCKLDLPRQPCACSVSAVTSAGASPPACIRVPAVTDPVGPPPKNISVQPLDDFRLLVRWTVLENQSASRYVVEWFAVTESAPHCLYWQMLGNGTNHTVITERIEPEVRYKVSVRALYGSLPGREQAVEIYTRQGVPSAGPKLQVVELRSNSVILQWEPIPVEQQHGFIRSYTLYWQHMNDQVGRVVVPPGCHRHLLSELCGEYNIHVEVSTDVGQTAGLPITVVVGQGDVSLLTILSCIIISVFTTFILITILWHRERVRRSLCPVVPDPAKGSLSVWVPRMCGKEDISSPEMKVSVKTCDPISELVTWGENDHQRPLMVQDEYINCSAVAICNEVGCVLLGDQGPARGDLRSSYRSYANLMIEDNADHYYPWKSAPSPAYQRLNDFPRDTDFPLLLQILLQDLDASSPVIKSSPLRRLVTHNYEEFPLEKPPP</sequence>
<keyword evidence="3 10" id="KW-0812">Transmembrane</keyword>
<dbReference type="GeneTree" id="ENSGT00940000155603"/>
<dbReference type="InterPro" id="IPR052672">
    <property type="entry name" value="Type1_Cytokine_Rcpt_Type2"/>
</dbReference>
<dbReference type="PANTHER" id="PTHR48423:SF1">
    <property type="entry name" value="INTERLEUKIN-27 RECEPTOR SUBUNIT ALPHA"/>
    <property type="match status" value="1"/>
</dbReference>
<proteinExistence type="inferred from homology"/>
<keyword evidence="7 10" id="KW-0472">Membrane</keyword>
<dbReference type="Gene3D" id="2.60.40.10">
    <property type="entry name" value="Immunoglobulins"/>
    <property type="match status" value="5"/>
</dbReference>
<feature type="domain" description="Fibronectin type-III" evidence="12">
    <location>
        <begin position="451"/>
        <end position="543"/>
    </location>
</feature>
<keyword evidence="8" id="KW-0675">Receptor</keyword>
<dbReference type="STRING" id="1676925.ENSPKIP00000026251"/>
<keyword evidence="4 11" id="KW-0732">Signal</keyword>
<dbReference type="KEGG" id="pki:111836578"/>
<dbReference type="InterPro" id="IPR013783">
    <property type="entry name" value="Ig-like_fold"/>
</dbReference>
<keyword evidence="5" id="KW-0677">Repeat</keyword>
<evidence type="ECO:0000256" key="6">
    <source>
        <dbReference type="ARBA" id="ARBA00022989"/>
    </source>
</evidence>
<protein>
    <submittedName>
        <fullName evidence="13">Interleukin-6 receptor subunit beta-like</fullName>
    </submittedName>
</protein>
<name>A0A3B3S8C5_9TELE</name>
<organism evidence="13 14">
    <name type="scientific">Paramormyrops kingsleyae</name>
    <dbReference type="NCBI Taxonomy" id="1676925"/>
    <lineage>
        <taxon>Eukaryota</taxon>
        <taxon>Metazoa</taxon>
        <taxon>Chordata</taxon>
        <taxon>Craniata</taxon>
        <taxon>Vertebrata</taxon>
        <taxon>Euteleostomi</taxon>
        <taxon>Actinopterygii</taxon>
        <taxon>Neopterygii</taxon>
        <taxon>Teleostei</taxon>
        <taxon>Osteoglossocephala</taxon>
        <taxon>Osteoglossomorpha</taxon>
        <taxon>Osteoglossiformes</taxon>
        <taxon>Mormyridae</taxon>
        <taxon>Paramormyrops</taxon>
    </lineage>
</organism>
<dbReference type="PROSITE" id="PS50853">
    <property type="entry name" value="FN3"/>
    <property type="match status" value="3"/>
</dbReference>
<evidence type="ECO:0000256" key="7">
    <source>
        <dbReference type="ARBA" id="ARBA00023136"/>
    </source>
</evidence>
<evidence type="ECO:0000256" key="1">
    <source>
        <dbReference type="ARBA" id="ARBA00004479"/>
    </source>
</evidence>
<dbReference type="SMART" id="SM00060">
    <property type="entry name" value="FN3"/>
    <property type="match status" value="5"/>
</dbReference>
<dbReference type="GO" id="GO:0005886">
    <property type="term" value="C:plasma membrane"/>
    <property type="evidence" value="ECO:0007669"/>
    <property type="project" value="UniProtKB-ARBA"/>
</dbReference>
<dbReference type="CDD" id="cd00063">
    <property type="entry name" value="FN3"/>
    <property type="match status" value="2"/>
</dbReference>
<feature type="signal peptide" evidence="11">
    <location>
        <begin position="1"/>
        <end position="21"/>
    </location>
</feature>
<dbReference type="InterPro" id="IPR036116">
    <property type="entry name" value="FN3_sf"/>
</dbReference>
<evidence type="ECO:0000256" key="2">
    <source>
        <dbReference type="ARBA" id="ARBA00008921"/>
    </source>
</evidence>
<reference evidence="13" key="1">
    <citation type="submission" date="2025-08" db="UniProtKB">
        <authorList>
            <consortium name="Ensembl"/>
        </authorList>
    </citation>
    <scope>IDENTIFICATION</scope>
</reference>
<evidence type="ECO:0000256" key="4">
    <source>
        <dbReference type="ARBA" id="ARBA00022729"/>
    </source>
</evidence>
<evidence type="ECO:0000313" key="13">
    <source>
        <dbReference type="Ensembl" id="ENSPKIP00000026251.1"/>
    </source>
</evidence>
<evidence type="ECO:0000256" key="3">
    <source>
        <dbReference type="ARBA" id="ARBA00022692"/>
    </source>
</evidence>
<dbReference type="InterPro" id="IPR003961">
    <property type="entry name" value="FN3_dom"/>
</dbReference>
<dbReference type="SUPFAM" id="SSF49265">
    <property type="entry name" value="Fibronectin type III"/>
    <property type="match status" value="3"/>
</dbReference>
<reference evidence="13" key="2">
    <citation type="submission" date="2025-09" db="UniProtKB">
        <authorList>
            <consortium name="Ensembl"/>
        </authorList>
    </citation>
    <scope>IDENTIFICATION</scope>
</reference>
<dbReference type="PANTHER" id="PTHR48423">
    <property type="entry name" value="INTERLEUKIN-27 RECEPTOR SUBUNIT ALPHA"/>
    <property type="match status" value="1"/>
</dbReference>
<keyword evidence="9" id="KW-0325">Glycoprotein</keyword>
<keyword evidence="6 10" id="KW-1133">Transmembrane helix</keyword>
<evidence type="ECO:0000256" key="8">
    <source>
        <dbReference type="ARBA" id="ARBA00023170"/>
    </source>
</evidence>
<keyword evidence="14" id="KW-1185">Reference proteome</keyword>
<comment type="subcellular location">
    <subcellularLocation>
        <location evidence="1">Membrane</location>
        <topology evidence="1">Single-pass type I membrane protein</topology>
    </subcellularLocation>
</comment>
<feature type="domain" description="Fibronectin type-III" evidence="12">
    <location>
        <begin position="249"/>
        <end position="350"/>
    </location>
</feature>
<evidence type="ECO:0000256" key="9">
    <source>
        <dbReference type="ARBA" id="ARBA00023180"/>
    </source>
</evidence>
<dbReference type="OrthoDB" id="9884260at2759"/>
<dbReference type="Proteomes" id="UP000261540">
    <property type="component" value="Unplaced"/>
</dbReference>
<accession>A0A3B3S8C5</accession>
<feature type="transmembrane region" description="Helical" evidence="10">
    <location>
        <begin position="542"/>
        <end position="566"/>
    </location>
</feature>
<evidence type="ECO:0000256" key="10">
    <source>
        <dbReference type="SAM" id="Phobius"/>
    </source>
</evidence>
<dbReference type="Ensembl" id="ENSPKIT00000007003.1">
    <property type="protein sequence ID" value="ENSPKIP00000026251.1"/>
    <property type="gene ID" value="ENSPKIG00000008806.1"/>
</dbReference>
<feature type="chain" id="PRO_5017454955" evidence="11">
    <location>
        <begin position="22"/>
        <end position="746"/>
    </location>
</feature>
<evidence type="ECO:0000313" key="14">
    <source>
        <dbReference type="Proteomes" id="UP000261540"/>
    </source>
</evidence>
<feature type="domain" description="Fibronectin type-III" evidence="12">
    <location>
        <begin position="353"/>
        <end position="450"/>
    </location>
</feature>
<evidence type="ECO:0000256" key="11">
    <source>
        <dbReference type="SAM" id="SignalP"/>
    </source>
</evidence>
<comment type="similarity">
    <text evidence="2">Belongs to the type I cytokine receptor family. Type 2 subfamily.</text>
</comment>
<dbReference type="AlphaFoldDB" id="A0A3B3S8C5"/>